<dbReference type="AlphaFoldDB" id="A0ABD0KG18"/>
<organism evidence="1 2">
    <name type="scientific">Batillaria attramentaria</name>
    <dbReference type="NCBI Taxonomy" id="370345"/>
    <lineage>
        <taxon>Eukaryota</taxon>
        <taxon>Metazoa</taxon>
        <taxon>Spiralia</taxon>
        <taxon>Lophotrochozoa</taxon>
        <taxon>Mollusca</taxon>
        <taxon>Gastropoda</taxon>
        <taxon>Caenogastropoda</taxon>
        <taxon>Sorbeoconcha</taxon>
        <taxon>Cerithioidea</taxon>
        <taxon>Batillariidae</taxon>
        <taxon>Batillaria</taxon>
    </lineage>
</organism>
<protein>
    <submittedName>
        <fullName evidence="1">Uncharacterized protein</fullName>
    </submittedName>
</protein>
<accession>A0ABD0KG18</accession>
<reference evidence="1 2" key="1">
    <citation type="journal article" date="2023" name="Sci. Data">
        <title>Genome assembly of the Korean intertidal mud-creeper Batillaria attramentaria.</title>
        <authorList>
            <person name="Patra A.K."/>
            <person name="Ho P.T."/>
            <person name="Jun S."/>
            <person name="Lee S.J."/>
            <person name="Kim Y."/>
            <person name="Won Y.J."/>
        </authorList>
    </citation>
    <scope>NUCLEOTIDE SEQUENCE [LARGE SCALE GENOMIC DNA]</scope>
    <source>
        <strain evidence="1">Wonlab-2016</strain>
    </source>
</reference>
<evidence type="ECO:0000313" key="2">
    <source>
        <dbReference type="Proteomes" id="UP001519460"/>
    </source>
</evidence>
<comment type="caution">
    <text evidence="1">The sequence shown here is derived from an EMBL/GenBank/DDBJ whole genome shotgun (WGS) entry which is preliminary data.</text>
</comment>
<evidence type="ECO:0000313" key="1">
    <source>
        <dbReference type="EMBL" id="KAK7485901.1"/>
    </source>
</evidence>
<gene>
    <name evidence="1" type="ORF">BaRGS_00022896</name>
</gene>
<proteinExistence type="predicted"/>
<sequence>MAKSDESFMLLLARHHQNASRKLRRVAPRNIVCRLTTLDIVTAEQTSADEERRSGQRYTSVAYIKPEKKDESTSMEQLTNRPWDFVMQKSYFIKVKG</sequence>
<keyword evidence="2" id="KW-1185">Reference proteome</keyword>
<dbReference type="EMBL" id="JACVVK020000187">
    <property type="protein sequence ID" value="KAK7485901.1"/>
    <property type="molecule type" value="Genomic_DNA"/>
</dbReference>
<name>A0ABD0KG18_9CAEN</name>
<dbReference type="Proteomes" id="UP001519460">
    <property type="component" value="Unassembled WGS sequence"/>
</dbReference>